<dbReference type="SUPFAM" id="SSF103473">
    <property type="entry name" value="MFS general substrate transporter"/>
    <property type="match status" value="1"/>
</dbReference>
<feature type="transmembrane region" description="Helical" evidence="5">
    <location>
        <begin position="61"/>
        <end position="82"/>
    </location>
</feature>
<evidence type="ECO:0000259" key="6">
    <source>
        <dbReference type="PROSITE" id="PS50850"/>
    </source>
</evidence>
<keyword evidence="2 5" id="KW-0812">Transmembrane</keyword>
<dbReference type="InterPro" id="IPR036259">
    <property type="entry name" value="MFS_trans_sf"/>
</dbReference>
<name>A0ABN8IKE1_9NEOP</name>
<accession>A0ABN8IKE1</accession>
<feature type="transmembrane region" description="Helical" evidence="5">
    <location>
        <begin position="123"/>
        <end position="146"/>
    </location>
</feature>
<gene>
    <name evidence="7" type="ORF">IPOD504_LOCUS10228</name>
</gene>
<evidence type="ECO:0000256" key="3">
    <source>
        <dbReference type="ARBA" id="ARBA00022989"/>
    </source>
</evidence>
<dbReference type="PANTHER" id="PTHR24064">
    <property type="entry name" value="SOLUTE CARRIER FAMILY 22 MEMBER"/>
    <property type="match status" value="1"/>
</dbReference>
<dbReference type="Pfam" id="PF00083">
    <property type="entry name" value="Sugar_tr"/>
    <property type="match status" value="1"/>
</dbReference>
<keyword evidence="4 5" id="KW-0472">Membrane</keyword>
<evidence type="ECO:0000256" key="1">
    <source>
        <dbReference type="ARBA" id="ARBA00004141"/>
    </source>
</evidence>
<dbReference type="InterPro" id="IPR005828">
    <property type="entry name" value="MFS_sugar_transport-like"/>
</dbReference>
<feature type="transmembrane region" description="Helical" evidence="5">
    <location>
        <begin position="152"/>
        <end position="170"/>
    </location>
</feature>
<evidence type="ECO:0000256" key="2">
    <source>
        <dbReference type="ARBA" id="ARBA00022692"/>
    </source>
</evidence>
<keyword evidence="8" id="KW-1185">Reference proteome</keyword>
<evidence type="ECO:0000313" key="8">
    <source>
        <dbReference type="Proteomes" id="UP000837857"/>
    </source>
</evidence>
<protein>
    <recommendedName>
        <fullName evidence="6">Major facilitator superfamily (MFS) profile domain-containing protein</fullName>
    </recommendedName>
</protein>
<evidence type="ECO:0000313" key="7">
    <source>
        <dbReference type="EMBL" id="CAH2057427.1"/>
    </source>
</evidence>
<feature type="transmembrane region" description="Helical" evidence="5">
    <location>
        <begin position="88"/>
        <end position="111"/>
    </location>
</feature>
<comment type="subcellular location">
    <subcellularLocation>
        <location evidence="1">Membrane</location>
        <topology evidence="1">Multi-pass membrane protein</topology>
    </subcellularLocation>
</comment>
<keyword evidence="3 5" id="KW-1133">Transmembrane helix</keyword>
<evidence type="ECO:0000256" key="4">
    <source>
        <dbReference type="ARBA" id="ARBA00023136"/>
    </source>
</evidence>
<feature type="transmembrane region" description="Helical" evidence="5">
    <location>
        <begin position="5"/>
        <end position="22"/>
    </location>
</feature>
<organism evidence="7 8">
    <name type="scientific">Iphiclides podalirius</name>
    <name type="common">scarce swallowtail</name>
    <dbReference type="NCBI Taxonomy" id="110791"/>
    <lineage>
        <taxon>Eukaryota</taxon>
        <taxon>Metazoa</taxon>
        <taxon>Ecdysozoa</taxon>
        <taxon>Arthropoda</taxon>
        <taxon>Hexapoda</taxon>
        <taxon>Insecta</taxon>
        <taxon>Pterygota</taxon>
        <taxon>Neoptera</taxon>
        <taxon>Endopterygota</taxon>
        <taxon>Lepidoptera</taxon>
        <taxon>Glossata</taxon>
        <taxon>Ditrysia</taxon>
        <taxon>Papilionoidea</taxon>
        <taxon>Papilionidae</taxon>
        <taxon>Papilioninae</taxon>
        <taxon>Iphiclides</taxon>
    </lineage>
</organism>
<feature type="transmembrane region" description="Helical" evidence="5">
    <location>
        <begin position="34"/>
        <end position="54"/>
    </location>
</feature>
<feature type="domain" description="Major facilitator superfamily (MFS) profile" evidence="6">
    <location>
        <begin position="1"/>
        <end position="175"/>
    </location>
</feature>
<dbReference type="InterPro" id="IPR020846">
    <property type="entry name" value="MFS_dom"/>
</dbReference>
<proteinExistence type="predicted"/>
<dbReference type="PROSITE" id="PS50850">
    <property type="entry name" value="MFS"/>
    <property type="match status" value="1"/>
</dbReference>
<reference evidence="7" key="1">
    <citation type="submission" date="2022-03" db="EMBL/GenBank/DDBJ databases">
        <authorList>
            <person name="Martin H S."/>
        </authorList>
    </citation>
    <scope>NUCLEOTIDE SEQUENCE</scope>
</reference>
<sequence>MRKKFLILTFDWLSLGVIYNSLSYNTSNLGVNDYVAFFIGGAVELPSYVIAWRCMERFGRCLVLCVFMCVGGLACISCVFIPEEMPWITVSLAMLGRLCAAAAFAVFYVLIGELLPTVIRAQAMGLASFISGLGLLACPYIVHLAIYGRSLPLIAIGVLSMVAGATSLFLPETLNQPLPQTLRDGEAFGKSARLSSCMARTGEK</sequence>
<evidence type="ECO:0000256" key="5">
    <source>
        <dbReference type="SAM" id="Phobius"/>
    </source>
</evidence>
<feature type="non-terminal residue" evidence="7">
    <location>
        <position position="1"/>
    </location>
</feature>
<dbReference type="Gene3D" id="1.20.1250.20">
    <property type="entry name" value="MFS general substrate transporter like domains"/>
    <property type="match status" value="1"/>
</dbReference>
<dbReference type="EMBL" id="OW152836">
    <property type="protein sequence ID" value="CAH2057427.1"/>
    <property type="molecule type" value="Genomic_DNA"/>
</dbReference>
<dbReference type="Proteomes" id="UP000837857">
    <property type="component" value="Chromosome 24"/>
</dbReference>